<dbReference type="InterPro" id="IPR027417">
    <property type="entry name" value="P-loop_NTPase"/>
</dbReference>
<dbReference type="Gene3D" id="3.40.50.300">
    <property type="entry name" value="P-loop containing nucleotide triphosphate hydrolases"/>
    <property type="match status" value="1"/>
</dbReference>
<evidence type="ECO:0000313" key="1">
    <source>
        <dbReference type="EMBL" id="BBI50052.1"/>
    </source>
</evidence>
<accession>A0ABN5WT32</accession>
<name>A0ABN5WT32_9GAMM</name>
<evidence type="ECO:0000313" key="2">
    <source>
        <dbReference type="Proteomes" id="UP000289555"/>
    </source>
</evidence>
<proteinExistence type="predicted"/>
<reference evidence="2" key="1">
    <citation type="journal article" date="2019" name="Microbiol. Resour. Announc.">
        <title>Complete Genome Sequence of Halomonas olivaria, a Moderately Halophilic Bacterium Isolated from Olive Processing Effluents, Obtained by Nanopore Sequencing.</title>
        <authorList>
            <person name="Nagata S."/>
            <person name="Ii K.M."/>
            <person name="Tsukimi T."/>
            <person name="Miura M.C."/>
            <person name="Galipon J."/>
            <person name="Arakawa K."/>
        </authorList>
    </citation>
    <scope>NUCLEOTIDE SEQUENCE [LARGE SCALE GENOMIC DNA]</scope>
    <source>
        <strain evidence="2">TYRC17</strain>
    </source>
</reference>
<gene>
    <name evidence="1" type="ORF">HORIV_24730</name>
</gene>
<dbReference type="SUPFAM" id="SSF52540">
    <property type="entry name" value="P-loop containing nucleoside triphosphate hydrolases"/>
    <property type="match status" value="2"/>
</dbReference>
<dbReference type="EMBL" id="AP019416">
    <property type="protein sequence ID" value="BBI50052.1"/>
    <property type="molecule type" value="Genomic_DNA"/>
</dbReference>
<sequence length="184" mass="19312">MTTTTLSQPSLLEEAQESGWQLAPTYILQTLELFNWGGFGGMHRADIDAQGSAIIGPTGSGKTTLVDALMTLLTANPKYNLASTGGHESDRDLVSYVRGVSGPGDGGEGQSHIARPGKTVTGLVATLSNGESLVRIGALLWFDGTSMSPSDMKKLWLLVPPRAYLATLADAATGRWHARLAATG</sequence>
<dbReference type="Proteomes" id="UP000289555">
    <property type="component" value="Chromosome"/>
</dbReference>
<protein>
    <submittedName>
        <fullName evidence="1">Uncharacterized protein</fullName>
    </submittedName>
</protein>
<keyword evidence="2" id="KW-1185">Reference proteome</keyword>
<dbReference type="Pfam" id="PF13555">
    <property type="entry name" value="AAA_29"/>
    <property type="match status" value="1"/>
</dbReference>
<organism evidence="1 2">
    <name type="scientific">Vreelandella olivaria</name>
    <dbReference type="NCBI Taxonomy" id="390919"/>
    <lineage>
        <taxon>Bacteria</taxon>
        <taxon>Pseudomonadati</taxon>
        <taxon>Pseudomonadota</taxon>
        <taxon>Gammaproteobacteria</taxon>
        <taxon>Oceanospirillales</taxon>
        <taxon>Halomonadaceae</taxon>
        <taxon>Vreelandella</taxon>
    </lineage>
</organism>